<dbReference type="InterPro" id="IPR035906">
    <property type="entry name" value="MetI-like_sf"/>
</dbReference>
<keyword evidence="10" id="KW-1185">Reference proteome</keyword>
<keyword evidence="4 7" id="KW-0812">Transmembrane</keyword>
<dbReference type="InterPro" id="IPR000515">
    <property type="entry name" value="MetI-like"/>
</dbReference>
<evidence type="ECO:0000313" key="10">
    <source>
        <dbReference type="Proteomes" id="UP000187344"/>
    </source>
</evidence>
<dbReference type="GO" id="GO:0005886">
    <property type="term" value="C:plasma membrane"/>
    <property type="evidence" value="ECO:0007669"/>
    <property type="project" value="UniProtKB-SubCell"/>
</dbReference>
<feature type="transmembrane region" description="Helical" evidence="7">
    <location>
        <begin position="62"/>
        <end position="88"/>
    </location>
</feature>
<sequence>MQNRFNKKLAFFLHGLVVVFGILALWWAVAIIFDLKKYILPSPLVVAQSLWNGRQYLLENSLITIVEIVIGFVLGILSGAALALLLMFSKTLQKWLMPVLIVSQSIPVFALAPILVLWFGYGILSKIIAAILVIFFPVTTAFFDGLRRTNQGYLDLARTMGASPLSQLVHIRLVAALPALGSGVRVAAAIAPIGAIIGEWVGSSGGLGYIMLNANARMQTPTCFAAIFILSIIAMILWYITDIILKYVIYWDKKSQQN</sequence>
<keyword evidence="3" id="KW-1003">Cell membrane</keyword>
<feature type="transmembrane region" description="Helical" evidence="7">
    <location>
        <begin position="95"/>
        <end position="121"/>
    </location>
</feature>
<evidence type="ECO:0000256" key="7">
    <source>
        <dbReference type="RuleBase" id="RU363032"/>
    </source>
</evidence>
<feature type="transmembrane region" description="Helical" evidence="7">
    <location>
        <begin position="224"/>
        <end position="249"/>
    </location>
</feature>
<evidence type="ECO:0000313" key="9">
    <source>
        <dbReference type="EMBL" id="OLY43530.1"/>
    </source>
</evidence>
<dbReference type="EMBL" id="LXYT01000002">
    <property type="protein sequence ID" value="OLY43530.1"/>
    <property type="molecule type" value="Genomic_DNA"/>
</dbReference>
<evidence type="ECO:0000259" key="8">
    <source>
        <dbReference type="PROSITE" id="PS50928"/>
    </source>
</evidence>
<accession>A0A1R0F999</accession>
<comment type="caution">
    <text evidence="9">The sequence shown here is derived from an EMBL/GenBank/DDBJ whole genome shotgun (WGS) entry which is preliminary data.</text>
</comment>
<dbReference type="PANTHER" id="PTHR30151:SF20">
    <property type="entry name" value="ABC TRANSPORTER PERMEASE PROTEIN HI_0355-RELATED"/>
    <property type="match status" value="1"/>
</dbReference>
<evidence type="ECO:0000256" key="5">
    <source>
        <dbReference type="ARBA" id="ARBA00022989"/>
    </source>
</evidence>
<dbReference type="GO" id="GO:0055085">
    <property type="term" value="P:transmembrane transport"/>
    <property type="evidence" value="ECO:0007669"/>
    <property type="project" value="InterPro"/>
</dbReference>
<name>A0A1R0F999_9HYPH</name>
<dbReference type="OrthoDB" id="9786495at2"/>
<dbReference type="SUPFAM" id="SSF161098">
    <property type="entry name" value="MetI-like"/>
    <property type="match status" value="1"/>
</dbReference>
<evidence type="ECO:0000256" key="1">
    <source>
        <dbReference type="ARBA" id="ARBA00004651"/>
    </source>
</evidence>
<dbReference type="Gene3D" id="1.10.3720.10">
    <property type="entry name" value="MetI-like"/>
    <property type="match status" value="1"/>
</dbReference>
<dbReference type="AlphaFoldDB" id="A0A1R0F999"/>
<evidence type="ECO:0000256" key="2">
    <source>
        <dbReference type="ARBA" id="ARBA00022448"/>
    </source>
</evidence>
<dbReference type="RefSeq" id="WP_075870364.1">
    <property type="nucleotide sequence ID" value="NZ_LXYS01000001.1"/>
</dbReference>
<feature type="transmembrane region" description="Helical" evidence="7">
    <location>
        <begin position="12"/>
        <end position="33"/>
    </location>
</feature>
<evidence type="ECO:0000256" key="6">
    <source>
        <dbReference type="ARBA" id="ARBA00023136"/>
    </source>
</evidence>
<evidence type="ECO:0000256" key="3">
    <source>
        <dbReference type="ARBA" id="ARBA00022475"/>
    </source>
</evidence>
<reference evidence="9 10" key="1">
    <citation type="submission" date="2016-12" db="EMBL/GenBank/DDBJ databases">
        <title>Comparative genomics of Bartonella apis.</title>
        <authorList>
            <person name="Engel P."/>
        </authorList>
    </citation>
    <scope>NUCLEOTIDE SEQUENCE [LARGE SCALE GENOMIC DNA]</scope>
    <source>
        <strain evidence="9 10">PEB0149</strain>
    </source>
</reference>
<comment type="similarity">
    <text evidence="7">Belongs to the binding-protein-dependent transport system permease family.</text>
</comment>
<feature type="domain" description="ABC transmembrane type-1" evidence="8">
    <location>
        <begin position="57"/>
        <end position="245"/>
    </location>
</feature>
<dbReference type="PANTHER" id="PTHR30151">
    <property type="entry name" value="ALKANE SULFONATE ABC TRANSPORTER-RELATED, MEMBRANE SUBUNIT"/>
    <property type="match status" value="1"/>
</dbReference>
<feature type="transmembrane region" description="Helical" evidence="7">
    <location>
        <begin position="190"/>
        <end position="212"/>
    </location>
</feature>
<keyword evidence="5 7" id="KW-1133">Transmembrane helix</keyword>
<organism evidence="9 10">
    <name type="scientific">Bartonella apis</name>
    <dbReference type="NCBI Taxonomy" id="1686310"/>
    <lineage>
        <taxon>Bacteria</taxon>
        <taxon>Pseudomonadati</taxon>
        <taxon>Pseudomonadota</taxon>
        <taxon>Alphaproteobacteria</taxon>
        <taxon>Hyphomicrobiales</taxon>
        <taxon>Bartonellaceae</taxon>
        <taxon>Bartonella</taxon>
    </lineage>
</organism>
<evidence type="ECO:0000256" key="4">
    <source>
        <dbReference type="ARBA" id="ARBA00022692"/>
    </source>
</evidence>
<dbReference type="Proteomes" id="UP000187344">
    <property type="component" value="Unassembled WGS sequence"/>
</dbReference>
<keyword evidence="6 7" id="KW-0472">Membrane</keyword>
<dbReference type="PROSITE" id="PS50928">
    <property type="entry name" value="ABC_TM1"/>
    <property type="match status" value="1"/>
</dbReference>
<proteinExistence type="inferred from homology"/>
<protein>
    <submittedName>
        <fullName evidence="9">Putative hydroxymethylpyrimidine transport system permease protein</fullName>
    </submittedName>
</protein>
<keyword evidence="2 7" id="KW-0813">Transport</keyword>
<dbReference type="Pfam" id="PF00528">
    <property type="entry name" value="BPD_transp_1"/>
    <property type="match status" value="1"/>
</dbReference>
<feature type="transmembrane region" description="Helical" evidence="7">
    <location>
        <begin position="127"/>
        <end position="146"/>
    </location>
</feature>
<gene>
    <name evidence="9" type="ORF">PEB0149_009570</name>
</gene>
<dbReference type="CDD" id="cd06261">
    <property type="entry name" value="TM_PBP2"/>
    <property type="match status" value="1"/>
</dbReference>
<comment type="subcellular location">
    <subcellularLocation>
        <location evidence="1 7">Cell membrane</location>
        <topology evidence="1 7">Multi-pass membrane protein</topology>
    </subcellularLocation>
</comment>